<sequence>MSELGEIIAERRIAVTGRAGDTSEVIVRFGKPHPDPLSTNGDWCCPFQIHGLGDDSVEQAFGVDSLQALLLAVWSVRLQLADRAEQNAVRLDWLEQTELGLHVVPDVVRLPPAPAGQRQEKEAGPG</sequence>
<evidence type="ECO:0000259" key="1">
    <source>
        <dbReference type="Pfam" id="PF22302"/>
    </source>
</evidence>
<gene>
    <name evidence="2" type="ORF">SAMN05443287_104175</name>
</gene>
<dbReference type="InterPro" id="IPR054241">
    <property type="entry name" value="DUF6968"/>
</dbReference>
<proteinExistence type="predicted"/>
<evidence type="ECO:0000313" key="2">
    <source>
        <dbReference type="EMBL" id="SEJ39329.1"/>
    </source>
</evidence>
<dbReference type="Pfam" id="PF22302">
    <property type="entry name" value="DUF6968"/>
    <property type="match status" value="1"/>
</dbReference>
<feature type="domain" description="DUF6968" evidence="1">
    <location>
        <begin position="10"/>
        <end position="102"/>
    </location>
</feature>
<protein>
    <recommendedName>
        <fullName evidence="1">DUF6968 domain-containing protein</fullName>
    </recommendedName>
</protein>
<dbReference type="Proteomes" id="UP000198707">
    <property type="component" value="Unassembled WGS sequence"/>
</dbReference>
<name>A0A1H6YDL5_9ACTN</name>
<reference evidence="3" key="1">
    <citation type="submission" date="2016-10" db="EMBL/GenBank/DDBJ databases">
        <authorList>
            <person name="Varghese N."/>
            <person name="Submissions S."/>
        </authorList>
    </citation>
    <scope>NUCLEOTIDE SEQUENCE [LARGE SCALE GENOMIC DNA]</scope>
    <source>
        <strain evidence="3">CGMCC 4.7038</strain>
    </source>
</reference>
<accession>A0A1H6YDL5</accession>
<dbReference type="EMBL" id="FNYV01000004">
    <property type="protein sequence ID" value="SEJ39329.1"/>
    <property type="molecule type" value="Genomic_DNA"/>
</dbReference>
<keyword evidence="3" id="KW-1185">Reference proteome</keyword>
<dbReference type="AlphaFoldDB" id="A0A1H6YDL5"/>
<evidence type="ECO:0000313" key="3">
    <source>
        <dbReference type="Proteomes" id="UP000198707"/>
    </source>
</evidence>
<dbReference type="STRING" id="1144548.SAMN05443287_104175"/>
<organism evidence="2 3">
    <name type="scientific">Micromonospora phaseoli</name>
    <dbReference type="NCBI Taxonomy" id="1144548"/>
    <lineage>
        <taxon>Bacteria</taxon>
        <taxon>Bacillati</taxon>
        <taxon>Actinomycetota</taxon>
        <taxon>Actinomycetes</taxon>
        <taxon>Micromonosporales</taxon>
        <taxon>Micromonosporaceae</taxon>
        <taxon>Micromonospora</taxon>
    </lineage>
</organism>